<evidence type="ECO:0000256" key="4">
    <source>
        <dbReference type="PIRSR" id="PIRSR000303-1"/>
    </source>
</evidence>
<dbReference type="GO" id="GO:0004601">
    <property type="term" value="F:peroxidase activity"/>
    <property type="evidence" value="ECO:0007669"/>
    <property type="project" value="UniProtKB-KW"/>
</dbReference>
<dbReference type="PROSITE" id="PS00460">
    <property type="entry name" value="GLUTATHIONE_PEROXID_1"/>
    <property type="match status" value="1"/>
</dbReference>
<dbReference type="InterPro" id="IPR036249">
    <property type="entry name" value="Thioredoxin-like_sf"/>
</dbReference>
<dbReference type="Pfam" id="PF00255">
    <property type="entry name" value="GSHPx"/>
    <property type="match status" value="1"/>
</dbReference>
<dbReference type="InterPro" id="IPR029759">
    <property type="entry name" value="GPX_AS"/>
</dbReference>
<dbReference type="PRINTS" id="PR01011">
    <property type="entry name" value="GLUTPROXDASE"/>
</dbReference>
<evidence type="ECO:0000256" key="5">
    <source>
        <dbReference type="RuleBase" id="RU000499"/>
    </source>
</evidence>
<dbReference type="AlphaFoldDB" id="A0A7Y7IHQ1"/>
<dbReference type="Gene3D" id="3.40.30.10">
    <property type="entry name" value="Glutaredoxin"/>
    <property type="match status" value="1"/>
</dbReference>
<dbReference type="GO" id="GO:0034599">
    <property type="term" value="P:cellular response to oxidative stress"/>
    <property type="evidence" value="ECO:0007669"/>
    <property type="project" value="TreeGrafter"/>
</dbReference>
<evidence type="ECO:0000313" key="8">
    <source>
        <dbReference type="Proteomes" id="UP000543556"/>
    </source>
</evidence>
<evidence type="ECO:0000256" key="1">
    <source>
        <dbReference type="ARBA" id="ARBA00006926"/>
    </source>
</evidence>
<dbReference type="PANTHER" id="PTHR11592">
    <property type="entry name" value="GLUTATHIONE PEROXIDASE"/>
    <property type="match status" value="1"/>
</dbReference>
<dbReference type="PROSITE" id="PS51355">
    <property type="entry name" value="GLUTATHIONE_PEROXID_3"/>
    <property type="match status" value="1"/>
</dbReference>
<evidence type="ECO:0000256" key="3">
    <source>
        <dbReference type="ARBA" id="ARBA00023002"/>
    </source>
</evidence>
<evidence type="ECO:0000256" key="2">
    <source>
        <dbReference type="ARBA" id="ARBA00022559"/>
    </source>
</evidence>
<protein>
    <recommendedName>
        <fullName evidence="5">Glutathione peroxidase</fullName>
    </recommendedName>
</protein>
<keyword evidence="8" id="KW-1185">Reference proteome</keyword>
<sequence length="160" mass="16778">MTTPTLQSIPLTLNDGSESSLGALGGKAVLVVNVASQCGFTPQYDALEALYERFHARGLEILGVPCNQFGGQEPGTDGEIADFCRKNFGVTFTLAAKADVNGPDAHPLYAALTNDGAEPVKWNFEKFLLNHDGEVLVRFGSAVTPDAPELVAAVDAALAA</sequence>
<evidence type="ECO:0000313" key="7">
    <source>
        <dbReference type="EMBL" id="NVM95457.1"/>
    </source>
</evidence>
<comment type="similarity">
    <text evidence="1 5">Belongs to the glutathione peroxidase family.</text>
</comment>
<keyword evidence="3 5" id="KW-0560">Oxidoreductase</keyword>
<dbReference type="PIRSF" id="PIRSF000303">
    <property type="entry name" value="Glutathion_perox"/>
    <property type="match status" value="1"/>
</dbReference>
<keyword evidence="2 5" id="KW-0575">Peroxidase</keyword>
<name>A0A7Y7IHQ1_9MICC</name>
<proteinExistence type="inferred from homology"/>
<evidence type="ECO:0000259" key="6">
    <source>
        <dbReference type="PROSITE" id="PS51352"/>
    </source>
</evidence>
<feature type="domain" description="Thioredoxin" evidence="6">
    <location>
        <begin position="1"/>
        <end position="159"/>
    </location>
</feature>
<dbReference type="CDD" id="cd00340">
    <property type="entry name" value="GSH_Peroxidase"/>
    <property type="match status" value="1"/>
</dbReference>
<gene>
    <name evidence="7" type="ORF">G6034_11125</name>
</gene>
<dbReference type="PROSITE" id="PS51352">
    <property type="entry name" value="THIOREDOXIN_2"/>
    <property type="match status" value="1"/>
</dbReference>
<accession>A0A7Y7IHQ1</accession>
<comment type="caution">
    <text evidence="7">The sequence shown here is derived from an EMBL/GenBank/DDBJ whole genome shotgun (WGS) entry which is preliminary data.</text>
</comment>
<feature type="active site" evidence="4">
    <location>
        <position position="38"/>
    </location>
</feature>
<dbReference type="EMBL" id="JAAMFM010000015">
    <property type="protein sequence ID" value="NVM95457.1"/>
    <property type="molecule type" value="Genomic_DNA"/>
</dbReference>
<dbReference type="RefSeq" id="WP_176635184.1">
    <property type="nucleotide sequence ID" value="NZ_JAAMFM010000015.1"/>
</dbReference>
<dbReference type="PANTHER" id="PTHR11592:SF78">
    <property type="entry name" value="GLUTATHIONE PEROXIDASE"/>
    <property type="match status" value="1"/>
</dbReference>
<dbReference type="Proteomes" id="UP000543556">
    <property type="component" value="Unassembled WGS sequence"/>
</dbReference>
<dbReference type="SUPFAM" id="SSF52833">
    <property type="entry name" value="Thioredoxin-like"/>
    <property type="match status" value="1"/>
</dbReference>
<dbReference type="InterPro" id="IPR013766">
    <property type="entry name" value="Thioredoxin_domain"/>
</dbReference>
<reference evidence="7 8" key="1">
    <citation type="submission" date="2020-02" db="EMBL/GenBank/DDBJ databases">
        <title>Genome sequence of strain AETb3-4.</title>
        <authorList>
            <person name="Gao J."/>
            <person name="Zhang X."/>
        </authorList>
    </citation>
    <scope>NUCLEOTIDE SEQUENCE [LARGE SCALE GENOMIC DNA]</scope>
    <source>
        <strain evidence="7 8">AETb3-4</strain>
    </source>
</reference>
<organism evidence="7 8">
    <name type="scientific">Arthrobacter wenxiniae</name>
    <dbReference type="NCBI Taxonomy" id="2713570"/>
    <lineage>
        <taxon>Bacteria</taxon>
        <taxon>Bacillati</taxon>
        <taxon>Actinomycetota</taxon>
        <taxon>Actinomycetes</taxon>
        <taxon>Micrococcales</taxon>
        <taxon>Micrococcaceae</taxon>
        <taxon>Arthrobacter</taxon>
    </lineage>
</organism>
<dbReference type="InterPro" id="IPR000889">
    <property type="entry name" value="Glutathione_peroxidase"/>
</dbReference>